<organism evidence="1 2">
    <name type="scientific">Candidatus Giovannonibacteria bacterium RIFCSPHIGHO2_02_43_16</name>
    <dbReference type="NCBI Taxonomy" id="1798331"/>
    <lineage>
        <taxon>Bacteria</taxon>
        <taxon>Candidatus Giovannoniibacteriota</taxon>
    </lineage>
</organism>
<evidence type="ECO:0000313" key="2">
    <source>
        <dbReference type="Proteomes" id="UP000178276"/>
    </source>
</evidence>
<dbReference type="SUPFAM" id="SSF143011">
    <property type="entry name" value="RelE-like"/>
    <property type="match status" value="1"/>
</dbReference>
<dbReference type="AlphaFoldDB" id="A0A1F5WEZ4"/>
<evidence type="ECO:0000313" key="1">
    <source>
        <dbReference type="EMBL" id="OGF74177.1"/>
    </source>
</evidence>
<accession>A0A1F5WEZ4</accession>
<dbReference type="EMBL" id="MFHJ01000014">
    <property type="protein sequence ID" value="OGF74177.1"/>
    <property type="molecule type" value="Genomic_DNA"/>
</dbReference>
<dbReference type="Gene3D" id="3.30.2310.20">
    <property type="entry name" value="RelE-like"/>
    <property type="match status" value="1"/>
</dbReference>
<name>A0A1F5WEZ4_9BACT</name>
<comment type="caution">
    <text evidence="1">The sequence shown here is derived from an EMBL/GenBank/DDBJ whole genome shotgun (WGS) entry which is preliminary data.</text>
</comment>
<gene>
    <name evidence="1" type="ORF">A2W57_03960</name>
</gene>
<proteinExistence type="predicted"/>
<reference evidence="1 2" key="1">
    <citation type="journal article" date="2016" name="Nat. Commun.">
        <title>Thousands of microbial genomes shed light on interconnected biogeochemical processes in an aquifer system.</title>
        <authorList>
            <person name="Anantharaman K."/>
            <person name="Brown C.T."/>
            <person name="Hug L.A."/>
            <person name="Sharon I."/>
            <person name="Castelle C.J."/>
            <person name="Probst A.J."/>
            <person name="Thomas B.C."/>
            <person name="Singh A."/>
            <person name="Wilkins M.J."/>
            <person name="Karaoz U."/>
            <person name="Brodie E.L."/>
            <person name="Williams K.H."/>
            <person name="Hubbard S.S."/>
            <person name="Banfield J.F."/>
        </authorList>
    </citation>
    <scope>NUCLEOTIDE SEQUENCE [LARGE SCALE GENOMIC DNA]</scope>
</reference>
<dbReference type="InterPro" id="IPR035093">
    <property type="entry name" value="RelE/ParE_toxin_dom_sf"/>
</dbReference>
<dbReference type="Proteomes" id="UP000178276">
    <property type="component" value="Unassembled WGS sequence"/>
</dbReference>
<dbReference type="STRING" id="1798331.A2W57_03960"/>
<protein>
    <submittedName>
        <fullName evidence="1">Uncharacterized protein</fullName>
    </submittedName>
</protein>
<sequence>MKVALSKKALSNYDNLSETLKKTADKQFNFLLKNLNHPSLHAKKYDEAREIWQARLTRDWRFYFRISGDAYEIVTIVQHPK</sequence>